<protein>
    <submittedName>
        <fullName evidence="1">Uncharacterized protein</fullName>
    </submittedName>
</protein>
<comment type="caution">
    <text evidence="1">The sequence shown here is derived from an EMBL/GenBank/DDBJ whole genome shotgun (WGS) entry which is preliminary data.</text>
</comment>
<evidence type="ECO:0000313" key="2">
    <source>
        <dbReference type="Proteomes" id="UP000828390"/>
    </source>
</evidence>
<reference evidence="1" key="1">
    <citation type="journal article" date="2019" name="bioRxiv">
        <title>The Genome of the Zebra Mussel, Dreissena polymorpha: A Resource for Invasive Species Research.</title>
        <authorList>
            <person name="McCartney M.A."/>
            <person name="Auch B."/>
            <person name="Kono T."/>
            <person name="Mallez S."/>
            <person name="Zhang Y."/>
            <person name="Obille A."/>
            <person name="Becker A."/>
            <person name="Abrahante J.E."/>
            <person name="Garbe J."/>
            <person name="Badalamenti J.P."/>
            <person name="Herman A."/>
            <person name="Mangelson H."/>
            <person name="Liachko I."/>
            <person name="Sullivan S."/>
            <person name="Sone E.D."/>
            <person name="Koren S."/>
            <person name="Silverstein K.A.T."/>
            <person name="Beckman K.B."/>
            <person name="Gohl D.M."/>
        </authorList>
    </citation>
    <scope>NUCLEOTIDE SEQUENCE</scope>
    <source>
        <strain evidence="1">Duluth1</strain>
        <tissue evidence="1">Whole animal</tissue>
    </source>
</reference>
<reference evidence="1" key="2">
    <citation type="submission" date="2020-11" db="EMBL/GenBank/DDBJ databases">
        <authorList>
            <person name="McCartney M.A."/>
            <person name="Auch B."/>
            <person name="Kono T."/>
            <person name="Mallez S."/>
            <person name="Becker A."/>
            <person name="Gohl D.M."/>
            <person name="Silverstein K.A.T."/>
            <person name="Koren S."/>
            <person name="Bechman K.B."/>
            <person name="Herman A."/>
            <person name="Abrahante J.E."/>
            <person name="Garbe J."/>
        </authorList>
    </citation>
    <scope>NUCLEOTIDE SEQUENCE</scope>
    <source>
        <strain evidence="1">Duluth1</strain>
        <tissue evidence="1">Whole animal</tissue>
    </source>
</reference>
<organism evidence="1 2">
    <name type="scientific">Dreissena polymorpha</name>
    <name type="common">Zebra mussel</name>
    <name type="synonym">Mytilus polymorpha</name>
    <dbReference type="NCBI Taxonomy" id="45954"/>
    <lineage>
        <taxon>Eukaryota</taxon>
        <taxon>Metazoa</taxon>
        <taxon>Spiralia</taxon>
        <taxon>Lophotrochozoa</taxon>
        <taxon>Mollusca</taxon>
        <taxon>Bivalvia</taxon>
        <taxon>Autobranchia</taxon>
        <taxon>Heteroconchia</taxon>
        <taxon>Euheterodonta</taxon>
        <taxon>Imparidentia</taxon>
        <taxon>Neoheterodontei</taxon>
        <taxon>Myida</taxon>
        <taxon>Dreissenoidea</taxon>
        <taxon>Dreissenidae</taxon>
        <taxon>Dreissena</taxon>
    </lineage>
</organism>
<accession>A0A9D4QK35</accession>
<dbReference type="AlphaFoldDB" id="A0A9D4QK35"/>
<dbReference type="Proteomes" id="UP000828390">
    <property type="component" value="Unassembled WGS sequence"/>
</dbReference>
<keyword evidence="2" id="KW-1185">Reference proteome</keyword>
<name>A0A9D4QK35_DREPO</name>
<dbReference type="EMBL" id="JAIWYP010000004">
    <property type="protein sequence ID" value="KAH3833222.1"/>
    <property type="molecule type" value="Genomic_DNA"/>
</dbReference>
<gene>
    <name evidence="1" type="ORF">DPMN_106525</name>
</gene>
<proteinExistence type="predicted"/>
<evidence type="ECO:0000313" key="1">
    <source>
        <dbReference type="EMBL" id="KAH3833222.1"/>
    </source>
</evidence>
<sequence>MFEDASSFCSACQYRQQQRRSFSTMRRVKTYLRCTMGTEHMSGLVLLNIHREREMDLEEIIDIFA</sequence>